<keyword evidence="4" id="KW-1185">Reference proteome</keyword>
<dbReference type="AlphaFoldDB" id="A0A0V0QF30"/>
<feature type="coiled-coil region" evidence="1">
    <location>
        <begin position="194"/>
        <end position="221"/>
    </location>
</feature>
<dbReference type="Proteomes" id="UP000054937">
    <property type="component" value="Unassembled WGS sequence"/>
</dbReference>
<protein>
    <submittedName>
        <fullName evidence="3">Uncharacterized protein</fullName>
    </submittedName>
</protein>
<sequence>MEKQIIENEQFDNYYDEQKETTEQSMEIEKESDSNFEFNDQEKEEFQELFDQIIDRILQLYPFVCDVYNILSPFLRQLNKKMGYTIDQYIQLCKMGENQNYNQEQDSNQDQSQNQYFQYLDQNQNQHNFKNVSNILVYFSQFNDNQACQDLNKKLEEQFEIFLKFSQENGYQDLESLDLLMENEQFFYQRVEQAEQLQNQIQDCQNQNQNQNQNQIQEQDQNFCQFFYICLDCKKIQCEFQDQKQGHIYVQLEDYLKFWEVFGFVCNQAYFKWFFLVFQPDPLLYLFEINEDEKQKEFKKKELTQIFERVLDILEEYYQCQEQNGFSMQQIMEQGQNLDDNFNQNIDQNLEFLKNNCWHQKTDLMQFIQGLIDGSDESVVLGVDSINQLAKLQEKYRNQPDLFPEIDIYEEKIDLFKDQQ</sequence>
<proteinExistence type="predicted"/>
<evidence type="ECO:0000256" key="2">
    <source>
        <dbReference type="SAM" id="MobiDB-lite"/>
    </source>
</evidence>
<evidence type="ECO:0000313" key="4">
    <source>
        <dbReference type="Proteomes" id="UP000054937"/>
    </source>
</evidence>
<evidence type="ECO:0000313" key="3">
    <source>
        <dbReference type="EMBL" id="KRX00817.1"/>
    </source>
</evidence>
<feature type="compositionally biased region" description="Basic and acidic residues" evidence="2">
    <location>
        <begin position="16"/>
        <end position="30"/>
    </location>
</feature>
<name>A0A0V0QF30_PSEPJ</name>
<comment type="caution">
    <text evidence="3">The sequence shown here is derived from an EMBL/GenBank/DDBJ whole genome shotgun (WGS) entry which is preliminary data.</text>
</comment>
<evidence type="ECO:0000256" key="1">
    <source>
        <dbReference type="SAM" id="Coils"/>
    </source>
</evidence>
<feature type="region of interest" description="Disordered" evidence="2">
    <location>
        <begin position="1"/>
        <end position="30"/>
    </location>
</feature>
<organism evidence="3 4">
    <name type="scientific">Pseudocohnilembus persalinus</name>
    <name type="common">Ciliate</name>
    <dbReference type="NCBI Taxonomy" id="266149"/>
    <lineage>
        <taxon>Eukaryota</taxon>
        <taxon>Sar</taxon>
        <taxon>Alveolata</taxon>
        <taxon>Ciliophora</taxon>
        <taxon>Intramacronucleata</taxon>
        <taxon>Oligohymenophorea</taxon>
        <taxon>Scuticociliatia</taxon>
        <taxon>Philasterida</taxon>
        <taxon>Pseudocohnilembidae</taxon>
        <taxon>Pseudocohnilembus</taxon>
    </lineage>
</organism>
<dbReference type="InParanoid" id="A0A0V0QF30"/>
<keyword evidence="1" id="KW-0175">Coiled coil</keyword>
<reference evidence="3 4" key="1">
    <citation type="journal article" date="2015" name="Sci. Rep.">
        <title>Genome of the facultative scuticociliatosis pathogen Pseudocohnilembus persalinus provides insight into its virulence through horizontal gene transfer.</title>
        <authorList>
            <person name="Xiong J."/>
            <person name="Wang G."/>
            <person name="Cheng J."/>
            <person name="Tian M."/>
            <person name="Pan X."/>
            <person name="Warren A."/>
            <person name="Jiang C."/>
            <person name="Yuan D."/>
            <person name="Miao W."/>
        </authorList>
    </citation>
    <scope>NUCLEOTIDE SEQUENCE [LARGE SCALE GENOMIC DNA]</scope>
    <source>
        <strain evidence="3">36N120E</strain>
    </source>
</reference>
<gene>
    <name evidence="3" type="ORF">PPERSA_01996</name>
</gene>
<accession>A0A0V0QF30</accession>
<dbReference type="EMBL" id="LDAU01000181">
    <property type="protein sequence ID" value="KRX00817.1"/>
    <property type="molecule type" value="Genomic_DNA"/>
</dbReference>